<keyword evidence="3" id="KW-0067">ATP-binding</keyword>
<keyword evidence="1" id="KW-0436">Ligase</keyword>
<feature type="domain" description="Asn/Gln amidotransferase" evidence="8">
    <location>
        <begin position="11"/>
        <end position="145"/>
    </location>
</feature>
<evidence type="ECO:0000256" key="6">
    <source>
        <dbReference type="ARBA" id="ARBA00047913"/>
    </source>
</evidence>
<dbReference type="SUPFAM" id="SSF89095">
    <property type="entry name" value="GatB/YqeY motif"/>
    <property type="match status" value="1"/>
</dbReference>
<comment type="catalytic activity">
    <reaction evidence="5">
        <text>L-aspartyl-tRNA(Asn) + L-glutamine + ATP + H2O = L-asparaginyl-tRNA(Asn) + L-glutamate + ADP + phosphate + 2 H(+)</text>
        <dbReference type="Rhea" id="RHEA:14513"/>
        <dbReference type="Rhea" id="RHEA-COMP:9674"/>
        <dbReference type="Rhea" id="RHEA-COMP:9677"/>
        <dbReference type="ChEBI" id="CHEBI:15377"/>
        <dbReference type="ChEBI" id="CHEBI:15378"/>
        <dbReference type="ChEBI" id="CHEBI:29985"/>
        <dbReference type="ChEBI" id="CHEBI:30616"/>
        <dbReference type="ChEBI" id="CHEBI:43474"/>
        <dbReference type="ChEBI" id="CHEBI:58359"/>
        <dbReference type="ChEBI" id="CHEBI:78515"/>
        <dbReference type="ChEBI" id="CHEBI:78516"/>
        <dbReference type="ChEBI" id="CHEBI:456216"/>
    </reaction>
</comment>
<dbReference type="InterPro" id="IPR003789">
    <property type="entry name" value="Asn/Gln_tRNA_amidoTrase-B-like"/>
</dbReference>
<comment type="caution">
    <text evidence="9">The sequence shown here is derived from an EMBL/GenBank/DDBJ whole genome shotgun (WGS) entry which is preliminary data.</text>
</comment>
<dbReference type="InterPro" id="IPR017959">
    <property type="entry name" value="Asn/Gln-tRNA_amidoTrfase_suB/E"/>
</dbReference>
<keyword evidence="4" id="KW-0648">Protein biosynthesis</keyword>
<dbReference type="FunFam" id="1.10.10.410:FF:000001">
    <property type="entry name" value="Aspartyl/glutamyl-tRNA(Asn/Gln) amidotransferase subunit B"/>
    <property type="match status" value="1"/>
</dbReference>
<dbReference type="AlphaFoldDB" id="A0A8J6GJA1"/>
<dbReference type="InterPro" id="IPR023168">
    <property type="entry name" value="GatB_Yqey_C_2"/>
</dbReference>
<dbReference type="GO" id="GO:0005524">
    <property type="term" value="F:ATP binding"/>
    <property type="evidence" value="ECO:0007669"/>
    <property type="project" value="UniProtKB-KW"/>
</dbReference>
<organism evidence="9 10">
    <name type="scientific">Microtus ochrogaster</name>
    <name type="common">Prairie vole</name>
    <dbReference type="NCBI Taxonomy" id="79684"/>
    <lineage>
        <taxon>Eukaryota</taxon>
        <taxon>Metazoa</taxon>
        <taxon>Chordata</taxon>
        <taxon>Craniata</taxon>
        <taxon>Vertebrata</taxon>
        <taxon>Euteleostomi</taxon>
        <taxon>Mammalia</taxon>
        <taxon>Eutheria</taxon>
        <taxon>Euarchontoglires</taxon>
        <taxon>Glires</taxon>
        <taxon>Rodentia</taxon>
        <taxon>Myomorpha</taxon>
        <taxon>Muroidea</taxon>
        <taxon>Cricetidae</taxon>
        <taxon>Arvicolinae</taxon>
        <taxon>Microtus</taxon>
    </lineage>
</organism>
<dbReference type="GO" id="GO:0070681">
    <property type="term" value="P:glutaminyl-tRNAGln biosynthesis via transamidation"/>
    <property type="evidence" value="ECO:0007669"/>
    <property type="project" value="TreeGrafter"/>
</dbReference>
<gene>
    <name evidence="9" type="ORF">LTLLF_153400</name>
</gene>
<evidence type="ECO:0000313" key="9">
    <source>
        <dbReference type="EMBL" id="KAH0510768.1"/>
    </source>
</evidence>
<dbReference type="Pfam" id="PF02637">
    <property type="entry name" value="GatB_Yqey"/>
    <property type="match status" value="1"/>
</dbReference>
<evidence type="ECO:0000259" key="8">
    <source>
        <dbReference type="SMART" id="SM00845"/>
    </source>
</evidence>
<evidence type="ECO:0000256" key="7">
    <source>
        <dbReference type="ARBA" id="ARBA00081250"/>
    </source>
</evidence>
<dbReference type="Gene3D" id="1.10.10.410">
    <property type="match status" value="1"/>
</dbReference>
<dbReference type="Proteomes" id="UP000710432">
    <property type="component" value="Unassembled WGS sequence"/>
</dbReference>
<dbReference type="GO" id="GO:0005739">
    <property type="term" value="C:mitochondrion"/>
    <property type="evidence" value="ECO:0007669"/>
    <property type="project" value="TreeGrafter"/>
</dbReference>
<sequence>MGPPTSQYRSRLFSVLTGDGSPADAQGTSSSLLCRVCWLLKNGLSWRERLHSGTMEKTGSVFEELWKGQGKTAAQIMSEQQLELMQDREALEQLCQATIDGHPQTVMDVKKRNPKAINKLIGLVRKASLSRADPALIKEILEKKLSL</sequence>
<evidence type="ECO:0000256" key="2">
    <source>
        <dbReference type="ARBA" id="ARBA00022741"/>
    </source>
</evidence>
<dbReference type="SMART" id="SM00845">
    <property type="entry name" value="GatB_Yqey"/>
    <property type="match status" value="1"/>
</dbReference>
<keyword evidence="2" id="KW-0547">Nucleotide-binding</keyword>
<evidence type="ECO:0000256" key="4">
    <source>
        <dbReference type="ARBA" id="ARBA00022917"/>
    </source>
</evidence>
<evidence type="ECO:0000313" key="10">
    <source>
        <dbReference type="Proteomes" id="UP000710432"/>
    </source>
</evidence>
<dbReference type="PANTHER" id="PTHR11659:SF0">
    <property type="entry name" value="GLUTAMYL-TRNA(GLN) AMIDOTRANSFERASE SUBUNIT B, MITOCHONDRIAL"/>
    <property type="match status" value="1"/>
</dbReference>
<proteinExistence type="predicted"/>
<evidence type="ECO:0000256" key="3">
    <source>
        <dbReference type="ARBA" id="ARBA00022840"/>
    </source>
</evidence>
<protein>
    <recommendedName>
        <fullName evidence="7">Cytochrome c oxidase assembly factor PET112 homolog</fullName>
    </recommendedName>
</protein>
<dbReference type="GO" id="GO:0030956">
    <property type="term" value="C:glutamyl-tRNA(Gln) amidotransferase complex"/>
    <property type="evidence" value="ECO:0007669"/>
    <property type="project" value="TreeGrafter"/>
</dbReference>
<accession>A0A8J6GJA1</accession>
<comment type="catalytic activity">
    <reaction evidence="6">
        <text>L-glutamyl-tRNA(Gln) + L-glutamine + ATP + H2O = L-glutaminyl-tRNA(Gln) + L-glutamate + ADP + phosphate + H(+)</text>
        <dbReference type="Rhea" id="RHEA:17521"/>
        <dbReference type="Rhea" id="RHEA-COMP:9681"/>
        <dbReference type="Rhea" id="RHEA-COMP:9684"/>
        <dbReference type="ChEBI" id="CHEBI:15377"/>
        <dbReference type="ChEBI" id="CHEBI:15378"/>
        <dbReference type="ChEBI" id="CHEBI:29985"/>
        <dbReference type="ChEBI" id="CHEBI:30616"/>
        <dbReference type="ChEBI" id="CHEBI:43474"/>
        <dbReference type="ChEBI" id="CHEBI:58359"/>
        <dbReference type="ChEBI" id="CHEBI:78520"/>
        <dbReference type="ChEBI" id="CHEBI:78521"/>
        <dbReference type="ChEBI" id="CHEBI:456216"/>
    </reaction>
</comment>
<dbReference type="GO" id="GO:0050567">
    <property type="term" value="F:glutaminyl-tRNA synthase (glutamine-hydrolyzing) activity"/>
    <property type="evidence" value="ECO:0007669"/>
    <property type="project" value="TreeGrafter"/>
</dbReference>
<dbReference type="PANTHER" id="PTHR11659">
    <property type="entry name" value="GLUTAMYL-TRNA GLN AMIDOTRANSFERASE SUBUNIT B MITOCHONDRIAL AND PROKARYOTIC PET112-RELATED"/>
    <property type="match status" value="1"/>
</dbReference>
<evidence type="ECO:0000256" key="5">
    <source>
        <dbReference type="ARBA" id="ARBA00047380"/>
    </source>
</evidence>
<dbReference type="EMBL" id="JAATJU010022399">
    <property type="protein sequence ID" value="KAH0510768.1"/>
    <property type="molecule type" value="Genomic_DNA"/>
</dbReference>
<dbReference type="GO" id="GO:0032543">
    <property type="term" value="P:mitochondrial translation"/>
    <property type="evidence" value="ECO:0007669"/>
    <property type="project" value="TreeGrafter"/>
</dbReference>
<reference evidence="9" key="1">
    <citation type="submission" date="2020-03" db="EMBL/GenBank/DDBJ databases">
        <title>Studies in the Genomics of Life Span.</title>
        <authorList>
            <person name="Glass D."/>
        </authorList>
    </citation>
    <scope>NUCLEOTIDE SEQUENCE</scope>
    <source>
        <strain evidence="9">LTLLF</strain>
        <tissue evidence="9">Muscle</tissue>
    </source>
</reference>
<dbReference type="InterPro" id="IPR018027">
    <property type="entry name" value="Asn/Gln_amidotransferase"/>
</dbReference>
<name>A0A8J6GJA1_MICOH</name>
<evidence type="ECO:0000256" key="1">
    <source>
        <dbReference type="ARBA" id="ARBA00022598"/>
    </source>
</evidence>